<dbReference type="GO" id="GO:0004038">
    <property type="term" value="F:allantoinase activity"/>
    <property type="evidence" value="ECO:0007669"/>
    <property type="project" value="TreeGrafter"/>
</dbReference>
<evidence type="ECO:0000259" key="6">
    <source>
        <dbReference type="Pfam" id="PF01979"/>
    </source>
</evidence>
<evidence type="ECO:0000313" key="8">
    <source>
        <dbReference type="Proteomes" id="UP000757103"/>
    </source>
</evidence>
<evidence type="ECO:0000313" key="7">
    <source>
        <dbReference type="EMBL" id="HJG88035.1"/>
    </source>
</evidence>
<dbReference type="NCBIfam" id="NF006688">
    <property type="entry name" value="PRK09236.1"/>
    <property type="match status" value="1"/>
</dbReference>
<dbReference type="EMBL" id="DYUD01000006">
    <property type="protein sequence ID" value="HJG88035.1"/>
    <property type="molecule type" value="Genomic_DNA"/>
</dbReference>
<dbReference type="PANTHER" id="PTHR43668:SF4">
    <property type="entry name" value="ALLANTOINASE"/>
    <property type="match status" value="1"/>
</dbReference>
<gene>
    <name evidence="7" type="ORF">K8U91_00970</name>
</gene>
<dbReference type="Proteomes" id="UP000757103">
    <property type="component" value="Unassembled WGS sequence"/>
</dbReference>
<keyword evidence="4" id="KW-0479">Metal-binding</keyword>
<dbReference type="PROSITE" id="PS00483">
    <property type="entry name" value="DIHYDROOROTASE_2"/>
    <property type="match status" value="1"/>
</dbReference>
<dbReference type="Pfam" id="PF01979">
    <property type="entry name" value="Amidohydro_1"/>
    <property type="match status" value="1"/>
</dbReference>
<proteinExistence type="inferred from homology"/>
<dbReference type="GO" id="GO:0005737">
    <property type="term" value="C:cytoplasm"/>
    <property type="evidence" value="ECO:0007669"/>
    <property type="project" value="TreeGrafter"/>
</dbReference>
<feature type="domain" description="Amidohydrolase-related" evidence="6">
    <location>
        <begin position="55"/>
        <end position="429"/>
    </location>
</feature>
<dbReference type="InterPro" id="IPR006680">
    <property type="entry name" value="Amidohydro-rel"/>
</dbReference>
<dbReference type="Gene3D" id="2.30.40.10">
    <property type="entry name" value="Urease, subunit C, domain 1"/>
    <property type="match status" value="1"/>
</dbReference>
<dbReference type="AlphaFoldDB" id="A0A921MPB6"/>
<reference evidence="7" key="2">
    <citation type="submission" date="2021-09" db="EMBL/GenBank/DDBJ databases">
        <authorList>
            <person name="Gilroy R."/>
        </authorList>
    </citation>
    <scope>NUCLEOTIDE SEQUENCE</scope>
    <source>
        <strain evidence="7">CHK121-7720</strain>
    </source>
</reference>
<sequence>MGKTIIKNGTIINDGERFTGSVVIEGEYIDSIIRGELPETVAASAQHIIDATGKWVIPGAIDDQVHFREPGLTHKAEIATESVAAVAGGVTSFMDMPNTKPQTTTLEDLDWKYERAAQVSPANYSFYIGATNNNFEVLKQVDFSQVCGVKIFMGSSTGNMLVDNEKTLRQIFAEIPALIAVHCEEEHIIQANRKYYTERFGEELPIFFHPLIRSAEACYASSSRAAELASQYGTRLHLLHLSTAREMSLLDAAPLAQKRITGEVCVHHLWFDDNDYAQYGNRIKWNPAIKTCGDRKALLEALRNNRLDVVATDHAPHLWSEKQGSCLKAASGGPLVQHSLQVMLELSQRGEFPLERVVEKMCHAPAQLYRIERRGYLRPGYYADLVVVDPHKPYTVTRDNILSKCGWSPFEGHTFPASIERTFVNGNEVFAEGRLLNRTPGKRLTFHPETVED</sequence>
<comment type="function">
    <text evidence="2">Catalyzes the reversible cyclization of carbamoyl aspartate to dihydroorotate.</text>
</comment>
<dbReference type="GO" id="GO:0006145">
    <property type="term" value="P:purine nucleobase catabolic process"/>
    <property type="evidence" value="ECO:0007669"/>
    <property type="project" value="TreeGrafter"/>
</dbReference>
<evidence type="ECO:0000256" key="3">
    <source>
        <dbReference type="ARBA" id="ARBA00010286"/>
    </source>
</evidence>
<organism evidence="7 8">
    <name type="scientific">Barnesiella viscericola</name>
    <dbReference type="NCBI Taxonomy" id="397865"/>
    <lineage>
        <taxon>Bacteria</taxon>
        <taxon>Pseudomonadati</taxon>
        <taxon>Bacteroidota</taxon>
        <taxon>Bacteroidia</taxon>
        <taxon>Bacteroidales</taxon>
        <taxon>Barnesiellaceae</taxon>
        <taxon>Barnesiella</taxon>
    </lineage>
</organism>
<dbReference type="RefSeq" id="WP_273305139.1">
    <property type="nucleotide sequence ID" value="NZ_DYUD01000006.1"/>
</dbReference>
<comment type="caution">
    <text evidence="7">The sequence shown here is derived from an EMBL/GenBank/DDBJ whole genome shotgun (WGS) entry which is preliminary data.</text>
</comment>
<protein>
    <submittedName>
        <fullName evidence="7">Dihydroorotase</fullName>
        <ecNumber evidence="7">3.5.2.3</ecNumber>
    </submittedName>
</protein>
<evidence type="ECO:0000256" key="2">
    <source>
        <dbReference type="ARBA" id="ARBA00002368"/>
    </source>
</evidence>
<dbReference type="InterPro" id="IPR050138">
    <property type="entry name" value="DHOase/Allantoinase_Hydrolase"/>
</dbReference>
<dbReference type="GO" id="GO:0004151">
    <property type="term" value="F:dihydroorotase activity"/>
    <property type="evidence" value="ECO:0007669"/>
    <property type="project" value="UniProtKB-EC"/>
</dbReference>
<name>A0A921MPB6_9BACT</name>
<dbReference type="EC" id="3.5.2.3" evidence="7"/>
<keyword evidence="5 7" id="KW-0378">Hydrolase</keyword>
<dbReference type="CDD" id="cd01318">
    <property type="entry name" value="DHOase_IIb"/>
    <property type="match status" value="1"/>
</dbReference>
<accession>A0A921MPB6</accession>
<reference evidence="7" key="1">
    <citation type="journal article" date="2021" name="PeerJ">
        <title>Extensive microbial diversity within the chicken gut microbiome revealed by metagenomics and culture.</title>
        <authorList>
            <person name="Gilroy R."/>
            <person name="Ravi A."/>
            <person name="Getino M."/>
            <person name="Pursley I."/>
            <person name="Horton D.L."/>
            <person name="Alikhan N.F."/>
            <person name="Baker D."/>
            <person name="Gharbi K."/>
            <person name="Hall N."/>
            <person name="Watson M."/>
            <person name="Adriaenssens E.M."/>
            <person name="Foster-Nyarko E."/>
            <person name="Jarju S."/>
            <person name="Secka A."/>
            <person name="Antonio M."/>
            <person name="Oren A."/>
            <person name="Chaudhuri R.R."/>
            <person name="La Ragione R."/>
            <person name="Hildebrand F."/>
            <person name="Pallen M.J."/>
        </authorList>
    </citation>
    <scope>NUCLEOTIDE SEQUENCE</scope>
    <source>
        <strain evidence="7">CHK121-7720</strain>
    </source>
</reference>
<evidence type="ECO:0000256" key="5">
    <source>
        <dbReference type="ARBA" id="ARBA00022801"/>
    </source>
</evidence>
<dbReference type="InterPro" id="IPR011059">
    <property type="entry name" value="Metal-dep_hydrolase_composite"/>
</dbReference>
<dbReference type="InterPro" id="IPR032466">
    <property type="entry name" value="Metal_Hydrolase"/>
</dbReference>
<dbReference type="InterPro" id="IPR002195">
    <property type="entry name" value="Dihydroorotase_CS"/>
</dbReference>
<dbReference type="PANTHER" id="PTHR43668">
    <property type="entry name" value="ALLANTOINASE"/>
    <property type="match status" value="1"/>
</dbReference>
<comment type="cofactor">
    <cofactor evidence="1">
        <name>Zn(2+)</name>
        <dbReference type="ChEBI" id="CHEBI:29105"/>
    </cofactor>
</comment>
<dbReference type="SUPFAM" id="SSF51338">
    <property type="entry name" value="Composite domain of metallo-dependent hydrolases"/>
    <property type="match status" value="1"/>
</dbReference>
<dbReference type="Gene3D" id="3.20.20.140">
    <property type="entry name" value="Metal-dependent hydrolases"/>
    <property type="match status" value="1"/>
</dbReference>
<dbReference type="SUPFAM" id="SSF51556">
    <property type="entry name" value="Metallo-dependent hydrolases"/>
    <property type="match status" value="1"/>
</dbReference>
<evidence type="ECO:0000256" key="1">
    <source>
        <dbReference type="ARBA" id="ARBA00001947"/>
    </source>
</evidence>
<dbReference type="GO" id="GO:0046872">
    <property type="term" value="F:metal ion binding"/>
    <property type="evidence" value="ECO:0007669"/>
    <property type="project" value="UniProtKB-KW"/>
</dbReference>
<evidence type="ECO:0000256" key="4">
    <source>
        <dbReference type="ARBA" id="ARBA00022723"/>
    </source>
</evidence>
<comment type="similarity">
    <text evidence="3">Belongs to the metallo-dependent hydrolases superfamily. DHOase family. Class I DHOase subfamily.</text>
</comment>